<dbReference type="Gene3D" id="3.40.850.10">
    <property type="entry name" value="Kinesin motor domain"/>
    <property type="match status" value="1"/>
</dbReference>
<keyword evidence="2 3" id="KW-0067">ATP-binding</keyword>
<feature type="compositionally biased region" description="Basic residues" evidence="6">
    <location>
        <begin position="649"/>
        <end position="660"/>
    </location>
</feature>
<dbReference type="GO" id="GO:0003777">
    <property type="term" value="F:microtubule motor activity"/>
    <property type="evidence" value="ECO:0007669"/>
    <property type="project" value="InterPro"/>
</dbReference>
<feature type="domain" description="Kinesin motor" evidence="7">
    <location>
        <begin position="112"/>
        <end position="456"/>
    </location>
</feature>
<dbReference type="InterPro" id="IPR027417">
    <property type="entry name" value="P-loop_NTPase"/>
</dbReference>
<accession>D4D711</accession>
<evidence type="ECO:0000256" key="1">
    <source>
        <dbReference type="ARBA" id="ARBA00022741"/>
    </source>
</evidence>
<dbReference type="PANTHER" id="PTHR47117">
    <property type="entry name" value="STAR-RELATED LIPID TRANSFER PROTEIN 9"/>
    <property type="match status" value="1"/>
</dbReference>
<dbReference type="FunFam" id="3.40.850.10:FF:000050">
    <property type="entry name" value="Kinesin-like protein"/>
    <property type="match status" value="1"/>
</dbReference>
<dbReference type="Proteomes" id="UP000008383">
    <property type="component" value="Unassembled WGS sequence"/>
</dbReference>
<dbReference type="RefSeq" id="XP_003022984.1">
    <property type="nucleotide sequence ID" value="XM_003022938.1"/>
</dbReference>
<dbReference type="PROSITE" id="PS00411">
    <property type="entry name" value="KINESIN_MOTOR_1"/>
    <property type="match status" value="1"/>
</dbReference>
<dbReference type="InterPro" id="IPR001752">
    <property type="entry name" value="Kinesin_motor_dom"/>
</dbReference>
<dbReference type="PROSITE" id="PS50067">
    <property type="entry name" value="KINESIN_MOTOR_2"/>
    <property type="match status" value="1"/>
</dbReference>
<dbReference type="GO" id="GO:0005874">
    <property type="term" value="C:microtubule"/>
    <property type="evidence" value="ECO:0007669"/>
    <property type="project" value="UniProtKB-KW"/>
</dbReference>
<evidence type="ECO:0000313" key="9">
    <source>
        <dbReference type="Proteomes" id="UP000008383"/>
    </source>
</evidence>
<sequence>MFHNHLSRLHDILSEFAHILKSDSRNMALDPRFYSNIGGQSDHFASQGRVCTPPVESPAQYYYPGATPSMASFTSASSAALRSTASTPSFRSRESVMAPAPKVDAPISSGGNVKVVVRVRAFLPRGLTPYMFPIWIQIFSFFKLNSNSRSKAVEDKSFTFDNSFWSHNRADPHYAEQEDVYNCLGEEFLDHNFEGYHTCIFAYGQTGSGKSYTMMGTPEQPGLIPRTCEDLFQRIENSNSPDITYNVRVSYFEVYNEHVRDLLVPRTDPPYYLKIRESPTDGPYVKDLTDVPVRNIDEIMRYMRKGDASRTIASTKMNDTSSRSHAVFTIMLKQIHHDLSSDETTERVARIRLVDLAGSERAKSTEATGKRLREGSNINKSLTTLGRVIAALADTKQRQNGRKARDIVPYRDSILTWLLKDSLGGNSKTAMIACIAPGDYDETLSTLRYANQAKRIRNRAVVNQDHISAAQRDAEIAEMAEMIRTLQLSVSQQAVTKRESELQTEKLEEYQKQVTRMQQLMEEMKMVSETKIRQLQTENEALRLHLKLALESLKNPIPPVQVPKQRNRQSSVRSLLAKDEGNIEILEEDAEKENTAPPGFDDQIGDSKPGLSRFDLEALEVQAEMEDLLSDLNMFRKKLADDCERFGVKKRPARPSHAARKVLGELEANNN</sequence>
<keyword evidence="5" id="KW-0175">Coiled coil</keyword>
<evidence type="ECO:0000256" key="5">
    <source>
        <dbReference type="SAM" id="Coils"/>
    </source>
</evidence>
<proteinExistence type="inferred from homology"/>
<dbReference type="GO" id="GO:0007018">
    <property type="term" value="P:microtubule-based movement"/>
    <property type="evidence" value="ECO:0007669"/>
    <property type="project" value="InterPro"/>
</dbReference>
<comment type="similarity">
    <text evidence="3 4">Belongs to the TRAFAC class myosin-kinesin ATPase superfamily. Kinesin family.</text>
</comment>
<dbReference type="SUPFAM" id="SSF52540">
    <property type="entry name" value="P-loop containing nucleoside triphosphate hydrolases"/>
    <property type="match status" value="1"/>
</dbReference>
<feature type="region of interest" description="Disordered" evidence="6">
    <location>
        <begin position="588"/>
        <end position="608"/>
    </location>
</feature>
<organism evidence="8 9">
    <name type="scientific">Trichophyton verrucosum (strain HKI 0517)</name>
    <dbReference type="NCBI Taxonomy" id="663202"/>
    <lineage>
        <taxon>Eukaryota</taxon>
        <taxon>Fungi</taxon>
        <taxon>Dikarya</taxon>
        <taxon>Ascomycota</taxon>
        <taxon>Pezizomycotina</taxon>
        <taxon>Eurotiomycetes</taxon>
        <taxon>Eurotiomycetidae</taxon>
        <taxon>Onygenales</taxon>
        <taxon>Arthrodermataceae</taxon>
        <taxon>Trichophyton</taxon>
    </lineage>
</organism>
<dbReference type="KEGG" id="tve:TRV_02890"/>
<evidence type="ECO:0000259" key="7">
    <source>
        <dbReference type="PROSITE" id="PS50067"/>
    </source>
</evidence>
<keyword evidence="9" id="KW-1185">Reference proteome</keyword>
<feature type="coiled-coil region" evidence="5">
    <location>
        <begin position="500"/>
        <end position="552"/>
    </location>
</feature>
<protein>
    <recommendedName>
        <fullName evidence="4">Kinesin-like protein</fullName>
    </recommendedName>
</protein>
<dbReference type="EMBL" id="ACYE01000148">
    <property type="protein sequence ID" value="EFE42366.1"/>
    <property type="molecule type" value="Genomic_DNA"/>
</dbReference>
<dbReference type="InterPro" id="IPR019821">
    <property type="entry name" value="Kinesin_motor_CS"/>
</dbReference>
<keyword evidence="3 4" id="KW-0505">Motor protein</keyword>
<dbReference type="GeneID" id="9583004"/>
<dbReference type="InterPro" id="IPR036961">
    <property type="entry name" value="Kinesin_motor_dom_sf"/>
</dbReference>
<evidence type="ECO:0000256" key="2">
    <source>
        <dbReference type="ARBA" id="ARBA00022840"/>
    </source>
</evidence>
<dbReference type="CDD" id="cd01365">
    <property type="entry name" value="KISc_KIF1A_KIF1B"/>
    <property type="match status" value="1"/>
</dbReference>
<evidence type="ECO:0000256" key="4">
    <source>
        <dbReference type="RuleBase" id="RU000394"/>
    </source>
</evidence>
<gene>
    <name evidence="8" type="ORF">TRV_02890</name>
</gene>
<dbReference type="PRINTS" id="PR00380">
    <property type="entry name" value="KINESINHEAVY"/>
</dbReference>
<dbReference type="Pfam" id="PF00225">
    <property type="entry name" value="Kinesin"/>
    <property type="match status" value="1"/>
</dbReference>
<evidence type="ECO:0000256" key="3">
    <source>
        <dbReference type="PROSITE-ProRule" id="PRU00283"/>
    </source>
</evidence>
<feature type="region of interest" description="Disordered" evidence="6">
    <location>
        <begin position="649"/>
        <end position="671"/>
    </location>
</feature>
<dbReference type="OrthoDB" id="3176171at2759"/>
<evidence type="ECO:0000256" key="6">
    <source>
        <dbReference type="SAM" id="MobiDB-lite"/>
    </source>
</evidence>
<dbReference type="GO" id="GO:0005524">
    <property type="term" value="F:ATP binding"/>
    <property type="evidence" value="ECO:0007669"/>
    <property type="project" value="UniProtKB-UniRule"/>
</dbReference>
<comment type="caution">
    <text evidence="8">The sequence shown here is derived from an EMBL/GenBank/DDBJ whole genome shotgun (WGS) entry which is preliminary data.</text>
</comment>
<dbReference type="HOGENOM" id="CLU_001485_2_3_1"/>
<keyword evidence="4" id="KW-0493">Microtubule</keyword>
<reference evidence="9" key="1">
    <citation type="journal article" date="2011" name="Genome Biol.">
        <title>Comparative and functional genomics provide insights into the pathogenicity of dermatophytic fungi.</title>
        <authorList>
            <person name="Burmester A."/>
            <person name="Shelest E."/>
            <person name="Gloeckner G."/>
            <person name="Heddergott C."/>
            <person name="Schindler S."/>
            <person name="Staib P."/>
            <person name="Heidel A."/>
            <person name="Felder M."/>
            <person name="Petzold A."/>
            <person name="Szafranski K."/>
            <person name="Feuermann M."/>
            <person name="Pedruzzi I."/>
            <person name="Priebe S."/>
            <person name="Groth M."/>
            <person name="Winkler R."/>
            <person name="Li W."/>
            <person name="Kniemeyer O."/>
            <person name="Schroeckh V."/>
            <person name="Hertweck C."/>
            <person name="Hube B."/>
            <person name="White T.C."/>
            <person name="Platzer M."/>
            <person name="Guthke R."/>
            <person name="Heitman J."/>
            <person name="Woestemeyer J."/>
            <person name="Zipfel P.F."/>
            <person name="Monod M."/>
            <person name="Brakhage A.A."/>
        </authorList>
    </citation>
    <scope>NUCLEOTIDE SEQUENCE [LARGE SCALE GENOMIC DNA]</scope>
    <source>
        <strain evidence="9">HKI 0517</strain>
    </source>
</reference>
<name>D4D711_TRIVH</name>
<dbReference type="AlphaFoldDB" id="D4D711"/>
<keyword evidence="1 3" id="KW-0547">Nucleotide-binding</keyword>
<feature type="binding site" evidence="3">
    <location>
        <begin position="204"/>
        <end position="211"/>
    </location>
    <ligand>
        <name>ATP</name>
        <dbReference type="ChEBI" id="CHEBI:30616"/>
    </ligand>
</feature>
<dbReference type="SMART" id="SM00129">
    <property type="entry name" value="KISc"/>
    <property type="match status" value="1"/>
</dbReference>
<dbReference type="GO" id="GO:0008017">
    <property type="term" value="F:microtubule binding"/>
    <property type="evidence" value="ECO:0007669"/>
    <property type="project" value="InterPro"/>
</dbReference>
<evidence type="ECO:0000313" key="8">
    <source>
        <dbReference type="EMBL" id="EFE42366.1"/>
    </source>
</evidence>